<feature type="binding site" evidence="5 7">
    <location>
        <begin position="69"/>
        <end position="73"/>
    </location>
    <ligand>
        <name>FAD</name>
        <dbReference type="ChEBI" id="CHEBI:57692"/>
    </ligand>
</feature>
<evidence type="ECO:0000256" key="7">
    <source>
        <dbReference type="PIRSR" id="PIRSR000101-1"/>
    </source>
</evidence>
<dbReference type="PANTHER" id="PTHR43716">
    <property type="entry name" value="D-2-HYDROXYGLUTARATE DEHYDROGENASE, MITOCHONDRIAL"/>
    <property type="match status" value="1"/>
</dbReference>
<dbReference type="GO" id="GO:0048038">
    <property type="term" value="F:quinone binding"/>
    <property type="evidence" value="ECO:0007669"/>
    <property type="project" value="UniProtKB-KW"/>
</dbReference>
<dbReference type="AlphaFoldDB" id="A0A7Z2GRE3"/>
<dbReference type="EMBL" id="CP046916">
    <property type="protein sequence ID" value="QGZ66184.1"/>
    <property type="molecule type" value="Genomic_DNA"/>
</dbReference>
<dbReference type="RefSeq" id="WP_158957368.1">
    <property type="nucleotide sequence ID" value="NZ_CP046916.1"/>
</dbReference>
<dbReference type="InterPro" id="IPR016173">
    <property type="entry name" value="D-lactate_DH_C-sub2"/>
</dbReference>
<dbReference type="GO" id="GO:0031234">
    <property type="term" value="C:extrinsic component of cytoplasmic side of plasma membrane"/>
    <property type="evidence" value="ECO:0007669"/>
    <property type="project" value="UniProtKB-UniRule"/>
</dbReference>
<dbReference type="GO" id="GO:0006089">
    <property type="term" value="P:lactate metabolic process"/>
    <property type="evidence" value="ECO:0007669"/>
    <property type="project" value="UniProtKB-UniRule"/>
</dbReference>
<feature type="binding site" evidence="5 7">
    <location>
        <begin position="77"/>
        <end position="78"/>
    </location>
    <ligand>
        <name>FAD</name>
        <dbReference type="ChEBI" id="CHEBI:57692"/>
    </ligand>
</feature>
<evidence type="ECO:0000256" key="5">
    <source>
        <dbReference type="HAMAP-Rule" id="MF_02092"/>
    </source>
</evidence>
<dbReference type="InterPro" id="IPR016172">
    <property type="entry name" value="D-lactate_DH_C-sub1"/>
</dbReference>
<sequence length="580" mass="63840">MHDDLIPLLAGIVGKRFVFTGAARTRRFQRGYRYGGGTILAAVQPGTLMEMWRALQACHRANVIVICQAANTGLTGGSTPVADGYDRPVVVINGMRLRRLDLIRNGEQVICQPGVTLDQLERRLQPLDREPHSVLGSSCIGASVTGGICNNSGGSMIRRGPAFTQLSIHARITAQGELKLVNHLGIDLGDSAEAILGRLDAGELPGDIPAANGLLASDQEYSTHVRDISASTPARFNADPRRLYEASGSAGHVAVFALRLDTFAADKQTQVFYIGSNDPAELETLRRDVLSGFRNLPIAGEYMHRGAFDISRRYGKDMYRYIQAFGTDKVPRAFALKSAFDGFTKKFGLGNAISDRLLQGVSRLLPAHLPRRLIDYRDRFEHHLLLKMGNDGVSEARAYLASRFPSASGDYFECTPEEGAAAFLNRFVIGGAMVRYRAVHPKTVEDIVALDIALPRNATDWFERLPPQIAERIELTMYCGHFFCHVLHQEYLVKKGADCDRIKDDILTLLASRGAEYPAEHNVGHLYEAKASLRQFYQNLDPTNAFNPGIGKTSRLSHWGHSTYDCRCQPAHSAEDANSG</sequence>
<dbReference type="InterPro" id="IPR036318">
    <property type="entry name" value="FAD-bd_PCMH-like_sf"/>
</dbReference>
<dbReference type="PROSITE" id="PS51387">
    <property type="entry name" value="FAD_PCMH"/>
    <property type="match status" value="1"/>
</dbReference>
<dbReference type="PANTHER" id="PTHR43716:SF1">
    <property type="entry name" value="D-2-HYDROXYGLUTARATE DEHYDROGENASE, MITOCHONDRIAL"/>
    <property type="match status" value="1"/>
</dbReference>
<feature type="binding site" evidence="5 7">
    <location>
        <position position="153"/>
    </location>
    <ligand>
        <name>FAD</name>
        <dbReference type="ChEBI" id="CHEBI:57692"/>
    </ligand>
</feature>
<dbReference type="PIRSF" id="PIRSF000101">
    <property type="entry name" value="D-lactate_dh"/>
    <property type="match status" value="1"/>
</dbReference>
<dbReference type="InterPro" id="IPR016166">
    <property type="entry name" value="FAD-bd_PCMH"/>
</dbReference>
<feature type="binding site" evidence="5 7">
    <location>
        <position position="255"/>
    </location>
    <ligand>
        <name>FAD</name>
        <dbReference type="ChEBI" id="CHEBI:57692"/>
    </ligand>
</feature>
<gene>
    <name evidence="5" type="primary">dld</name>
    <name evidence="9" type="ORF">FAZ98_30710</name>
</gene>
<dbReference type="SUPFAM" id="SSF56176">
    <property type="entry name" value="FAD-binding/transporter-associated domain-like"/>
    <property type="match status" value="1"/>
</dbReference>
<dbReference type="GO" id="GO:0004458">
    <property type="term" value="F:D-lactate dehydrogenase (cytochrome) activity"/>
    <property type="evidence" value="ECO:0007669"/>
    <property type="project" value="UniProtKB-UniRule"/>
</dbReference>
<dbReference type="InterPro" id="IPR006094">
    <property type="entry name" value="Oxid_FAD_bind_N"/>
</dbReference>
<keyword evidence="10" id="KW-1185">Reference proteome</keyword>
<dbReference type="GO" id="GO:0102029">
    <property type="term" value="F:D-lactate dehydrogenase (quinone) activity"/>
    <property type="evidence" value="ECO:0007669"/>
    <property type="project" value="UniProtKB-EC"/>
</dbReference>
<dbReference type="HAMAP" id="MF_02092">
    <property type="entry name" value="DLDH_Dld"/>
    <property type="match status" value="1"/>
</dbReference>
<reference evidence="9 10" key="1">
    <citation type="submission" date="2019-12" db="EMBL/GenBank/DDBJ databases">
        <title>Paraburkholderia acidiphila 7Q-K02 sp. nov and Paraburkholderia acidisoli DHF22 sp. nov., two strains isolated from forest soil.</title>
        <authorList>
            <person name="Gao Z."/>
            <person name="Qiu L."/>
        </authorList>
    </citation>
    <scope>NUCLEOTIDE SEQUENCE [LARGE SCALE GENOMIC DNA]</scope>
    <source>
        <strain evidence="9 10">DHF22</strain>
    </source>
</reference>
<proteinExistence type="inferred from homology"/>
<comment type="function">
    <text evidence="5 6">Catalyzes the oxidation of D-lactate to pyruvate.</text>
</comment>
<evidence type="ECO:0000313" key="9">
    <source>
        <dbReference type="EMBL" id="QGZ66184.1"/>
    </source>
</evidence>
<accession>A0A7Z2GRE3</accession>
<dbReference type="NCBIfam" id="NF008387">
    <property type="entry name" value="PRK11183.1"/>
    <property type="match status" value="1"/>
</dbReference>
<comment type="cofactor">
    <cofactor evidence="1 5 6 7">
        <name>FAD</name>
        <dbReference type="ChEBI" id="CHEBI:57692"/>
    </cofactor>
</comment>
<dbReference type="GO" id="GO:0055085">
    <property type="term" value="P:transmembrane transport"/>
    <property type="evidence" value="ECO:0007669"/>
    <property type="project" value="InterPro"/>
</dbReference>
<dbReference type="Pfam" id="PF09330">
    <property type="entry name" value="Lact-deh-memb"/>
    <property type="match status" value="1"/>
</dbReference>
<feature type="domain" description="FAD-binding PCMH-type" evidence="8">
    <location>
        <begin position="35"/>
        <end position="209"/>
    </location>
</feature>
<dbReference type="InterPro" id="IPR051264">
    <property type="entry name" value="FAD-oxidored/transferase_4"/>
</dbReference>
<dbReference type="Gene3D" id="3.30.43.10">
    <property type="entry name" value="Uridine Diphospho-n-acetylenolpyruvylglucosamine Reductase, domain 2"/>
    <property type="match status" value="1"/>
</dbReference>
<dbReference type="GO" id="GO:0071949">
    <property type="term" value="F:FAD binding"/>
    <property type="evidence" value="ECO:0007669"/>
    <property type="project" value="InterPro"/>
</dbReference>
<dbReference type="Gene3D" id="3.30.465.10">
    <property type="match status" value="1"/>
</dbReference>
<keyword evidence="5" id="KW-0997">Cell inner membrane</keyword>
<organism evidence="9 10">
    <name type="scientific">Paraburkholderia acidisoli</name>
    <dbReference type="NCBI Taxonomy" id="2571748"/>
    <lineage>
        <taxon>Bacteria</taxon>
        <taxon>Pseudomonadati</taxon>
        <taxon>Pseudomonadota</taxon>
        <taxon>Betaproteobacteria</taxon>
        <taxon>Burkholderiales</taxon>
        <taxon>Burkholderiaceae</taxon>
        <taxon>Paraburkholderia</taxon>
    </lineage>
</organism>
<feature type="binding site" evidence="5 7">
    <location>
        <position position="143"/>
    </location>
    <ligand>
        <name>FAD</name>
        <dbReference type="ChEBI" id="CHEBI:57692"/>
    </ligand>
</feature>
<comment type="catalytic activity">
    <reaction evidence="5 6">
        <text>(R)-lactate + a quinone = a quinol + pyruvate</text>
        <dbReference type="Rhea" id="RHEA:51468"/>
        <dbReference type="ChEBI" id="CHEBI:15361"/>
        <dbReference type="ChEBI" id="CHEBI:16004"/>
        <dbReference type="ChEBI" id="CHEBI:24646"/>
        <dbReference type="ChEBI" id="CHEBI:132124"/>
        <dbReference type="EC" id="1.1.5.12"/>
    </reaction>
</comment>
<dbReference type="Gene3D" id="3.30.70.610">
    <property type="entry name" value="D-lactate dehydrogenase, cap domain, subdomain 1"/>
    <property type="match status" value="2"/>
</dbReference>
<dbReference type="Pfam" id="PF01565">
    <property type="entry name" value="FAD_binding_4"/>
    <property type="match status" value="1"/>
</dbReference>
<dbReference type="EC" id="1.1.5.12" evidence="5"/>
<evidence type="ECO:0000259" key="8">
    <source>
        <dbReference type="PROSITE" id="PS51387"/>
    </source>
</evidence>
<dbReference type="InterPro" id="IPR016167">
    <property type="entry name" value="FAD-bd_PCMH_sub1"/>
</dbReference>
<feature type="binding site" evidence="7">
    <location>
        <position position="250"/>
    </location>
    <ligand>
        <name>FAD</name>
        <dbReference type="ChEBI" id="CHEBI:57692"/>
    </ligand>
</feature>
<keyword evidence="3 5" id="KW-0274">FAD</keyword>
<comment type="subcellular location">
    <subcellularLocation>
        <location evidence="5">Cell inner membrane</location>
        <topology evidence="5">Peripheral membrane protein</topology>
        <orientation evidence="5">Cytoplasmic side</orientation>
    </subcellularLocation>
</comment>
<protein>
    <recommendedName>
        <fullName evidence="5">Quinone-dependent D-lactate dehydrogenase</fullName>
        <ecNumber evidence="5">1.1.5.12</ecNumber>
    </recommendedName>
    <alternativeName>
        <fullName evidence="5">D-lactate dehydrogenase</fullName>
        <shortName evidence="5">D-LDH</shortName>
    </alternativeName>
</protein>
<dbReference type="InterPro" id="IPR015409">
    <property type="entry name" value="Lactate_DH_C"/>
</dbReference>
<feature type="binding site" evidence="5 7">
    <location>
        <position position="136"/>
    </location>
    <ligand>
        <name>FAD</name>
        <dbReference type="ChEBI" id="CHEBI:57692"/>
    </ligand>
</feature>
<dbReference type="KEGG" id="pacs:FAZ98_30710"/>
<name>A0A7Z2GRE3_9BURK</name>
<keyword evidence="5" id="KW-1003">Cell membrane</keyword>
<evidence type="ECO:0000256" key="6">
    <source>
        <dbReference type="PIRNR" id="PIRNR000101"/>
    </source>
</evidence>
<evidence type="ECO:0000256" key="1">
    <source>
        <dbReference type="ARBA" id="ARBA00001974"/>
    </source>
</evidence>
<keyword evidence="2 5" id="KW-0285">Flavoprotein</keyword>
<evidence type="ECO:0000256" key="2">
    <source>
        <dbReference type="ARBA" id="ARBA00022630"/>
    </source>
</evidence>
<dbReference type="Proteomes" id="UP000433577">
    <property type="component" value="Chromosome 4"/>
</dbReference>
<dbReference type="OrthoDB" id="9772552at2"/>
<dbReference type="SUPFAM" id="SSF55103">
    <property type="entry name" value="FAD-linked oxidases, C-terminal domain"/>
    <property type="match status" value="1"/>
</dbReference>
<evidence type="ECO:0000256" key="4">
    <source>
        <dbReference type="ARBA" id="ARBA00023002"/>
    </source>
</evidence>
<dbReference type="Gene3D" id="3.30.1370.20">
    <property type="entry name" value="D-lactate dehydrogenase, cap domain, subdomain 2"/>
    <property type="match status" value="1"/>
</dbReference>
<dbReference type="GO" id="GO:0022904">
    <property type="term" value="P:respiratory electron transport chain"/>
    <property type="evidence" value="ECO:0007669"/>
    <property type="project" value="InterPro"/>
</dbReference>
<dbReference type="InterPro" id="IPR012256">
    <property type="entry name" value="D_lactate_DH"/>
</dbReference>
<keyword evidence="5 6" id="KW-0874">Quinone</keyword>
<dbReference type="InterPro" id="IPR016164">
    <property type="entry name" value="FAD-linked_Oxase-like_C"/>
</dbReference>
<evidence type="ECO:0000313" key="10">
    <source>
        <dbReference type="Proteomes" id="UP000433577"/>
    </source>
</evidence>
<keyword evidence="4 5" id="KW-0560">Oxidoreductase</keyword>
<dbReference type="InterPro" id="IPR016169">
    <property type="entry name" value="FAD-bd_PCMH_sub2"/>
</dbReference>
<comment type="similarity">
    <text evidence="5">Belongs to the quinone-dependent D-lactate dehydrogenase family.</text>
</comment>
<keyword evidence="5" id="KW-0472">Membrane</keyword>
<evidence type="ECO:0000256" key="3">
    <source>
        <dbReference type="ARBA" id="ARBA00022827"/>
    </source>
</evidence>